<dbReference type="InterPro" id="IPR006311">
    <property type="entry name" value="TAT_signal"/>
</dbReference>
<dbReference type="InterPro" id="IPR024078">
    <property type="entry name" value="LmbE-like_dom_sf"/>
</dbReference>
<evidence type="ECO:0000313" key="3">
    <source>
        <dbReference type="EMBL" id="MFC5723468.1"/>
    </source>
</evidence>
<dbReference type="EMBL" id="JBHSPB010000017">
    <property type="protein sequence ID" value="MFC5723468.1"/>
    <property type="molecule type" value="Genomic_DNA"/>
</dbReference>
<comment type="caution">
    <text evidence="3">The sequence shown here is derived from an EMBL/GenBank/DDBJ whole genome shotgun (WGS) entry which is preliminary data.</text>
</comment>
<dbReference type="SUPFAM" id="SSF102588">
    <property type="entry name" value="LmbE-like"/>
    <property type="match status" value="1"/>
</dbReference>
<feature type="region of interest" description="Disordered" evidence="2">
    <location>
        <begin position="724"/>
        <end position="752"/>
    </location>
</feature>
<organism evidence="3 4">
    <name type="scientific">Streptomyces gamaensis</name>
    <dbReference type="NCBI Taxonomy" id="1763542"/>
    <lineage>
        <taxon>Bacteria</taxon>
        <taxon>Bacillati</taxon>
        <taxon>Actinomycetota</taxon>
        <taxon>Actinomycetes</taxon>
        <taxon>Kitasatosporales</taxon>
        <taxon>Streptomycetaceae</taxon>
        <taxon>Streptomyces</taxon>
    </lineage>
</organism>
<dbReference type="Gene3D" id="3.40.50.10320">
    <property type="entry name" value="LmbE-like"/>
    <property type="match status" value="1"/>
</dbReference>
<dbReference type="PROSITE" id="PS51318">
    <property type="entry name" value="TAT"/>
    <property type="match status" value="1"/>
</dbReference>
<dbReference type="Proteomes" id="UP001596083">
    <property type="component" value="Unassembled WGS sequence"/>
</dbReference>
<sequence>MPGHISRRRALQIAGGGLVVGAGAAVGTWQWLAPDAEDSGAKNGVLARAKGSGDESFLHIMAHQDDNLYFMNPELEQSLLSGAASVTVCMTGGESDGRNANGHKLSGADYRKLPEKQPEFVRARTNGLRRATAQMATGNAESPWEIEALRLIPGFEVELHTLKAAPQIQLIFMELVEAGAIKNPKERSMRGLWLGAARSLTTLPPAGGPVKRTYQYAHGQVVDTLTAVMERYQPSVVRTLDPNPSHRAYWDKDRLNQPSTPEKLRGIVSYDHQDHTASALYTQAALAQYWTKEHSRPTAVESYLGYEVSDLKLPPNLDGTAIDRKLEFLDTYGWVDGADCGDKSGCGDRKVDDRSKDTRWTQNCRTRTPGTSRWVTTLPDGRLVAFAVLNGAAQCWTETTAGSGTWNSPAKAGGEMLEGQIQVARHPDGKLQLFAVRRIVPSAPGRTHKREVVTALQTGTGSGGTPVFDSWESLDSPESDPARSLEVGQPVTVVDDKGTVTVFVRHWDENISFRTAAGGRNWSRWQQLETPNGRRVEDGLDAAFDEAGRMHLVAYSYAYGYTTTKDKEGNDEYHVQVSGGTVTHWMSPSAGETPRLMDPTGLPAVTGELSLAPLPGGGMRAVARHGGTARVVVYDRPADGSWKQTALTDAIGGFGRAAVSVEKDGTTVLAARDAKGRVRLAKGAGRPDTAWFDGGIGHRATPGVTQDAQGRTVVVVIGPDGKISSARRTGTGRSGFTDWIGQDGKAQTSTMS</sequence>
<evidence type="ECO:0000313" key="4">
    <source>
        <dbReference type="Proteomes" id="UP001596083"/>
    </source>
</evidence>
<dbReference type="SUPFAM" id="SSF89372">
    <property type="entry name" value="Fucose-specific lectin"/>
    <property type="match status" value="2"/>
</dbReference>
<protein>
    <submittedName>
        <fullName evidence="3">PIG-L family deacetylase</fullName>
    </submittedName>
</protein>
<keyword evidence="4" id="KW-1185">Reference proteome</keyword>
<evidence type="ECO:0000256" key="2">
    <source>
        <dbReference type="SAM" id="MobiDB-lite"/>
    </source>
</evidence>
<dbReference type="InterPro" id="IPR003737">
    <property type="entry name" value="GlcNAc_PI_deacetylase-related"/>
</dbReference>
<dbReference type="RefSeq" id="WP_390319709.1">
    <property type="nucleotide sequence ID" value="NZ_JBHSPB010000017.1"/>
</dbReference>
<proteinExistence type="predicted"/>
<gene>
    <name evidence="3" type="ORF">ACFP1Z_25210</name>
</gene>
<name>A0ABW0Z8T5_9ACTN</name>
<accession>A0ABW0Z8T5</accession>
<dbReference type="Pfam" id="PF02585">
    <property type="entry name" value="PIG-L"/>
    <property type="match status" value="1"/>
</dbReference>
<keyword evidence="1" id="KW-0862">Zinc</keyword>
<reference evidence="4" key="1">
    <citation type="journal article" date="2019" name="Int. J. Syst. Evol. Microbiol.">
        <title>The Global Catalogue of Microorganisms (GCM) 10K type strain sequencing project: providing services to taxonomists for standard genome sequencing and annotation.</title>
        <authorList>
            <consortium name="The Broad Institute Genomics Platform"/>
            <consortium name="The Broad Institute Genome Sequencing Center for Infectious Disease"/>
            <person name="Wu L."/>
            <person name="Ma J."/>
        </authorList>
    </citation>
    <scope>NUCLEOTIDE SEQUENCE [LARGE SCALE GENOMIC DNA]</scope>
    <source>
        <strain evidence="4">CGMCC 4.7304</strain>
    </source>
</reference>
<dbReference type="PANTHER" id="PTHR12993">
    <property type="entry name" value="N-ACETYLGLUCOSAMINYL-PHOSPHATIDYLINOSITOL DE-N-ACETYLASE-RELATED"/>
    <property type="match status" value="1"/>
</dbReference>
<dbReference type="PANTHER" id="PTHR12993:SF26">
    <property type="entry name" value="1D-MYO-INOSITOL 2-ACETAMIDO-2-DEOXY-ALPHA-D-GLUCOPYRANOSIDE DEACETYLASE"/>
    <property type="match status" value="1"/>
</dbReference>
<evidence type="ECO:0000256" key="1">
    <source>
        <dbReference type="ARBA" id="ARBA00022833"/>
    </source>
</evidence>